<dbReference type="InterPro" id="IPR050465">
    <property type="entry name" value="UPF0194_transport"/>
</dbReference>
<dbReference type="SUPFAM" id="SSF51230">
    <property type="entry name" value="Single hybrid motif"/>
    <property type="match status" value="1"/>
</dbReference>
<sequence length="321" mass="34998">MPFFLRLSVMGALLLLVGCESSTTPGGFNGYVEAEYIYVSALEPGWVIASMVKEGDIVEKGQVLLQLDNDRQRFDLHEANTRVLQADAQYQDLATGARPDEINRLTAQRKEAVAARALAEVENRRLSSLREKGVAAQSSVDQATAQFNAADARVDRMDAEIRLAKLASRENTILASRAAFESAQTGAERAQWRLEQRTLYARRAGRVEQVFFREGEQLAAGVPALALLPEDGLKVRFFAAQSQLASFPVGSMVGVRQDGITEPMTALVSYIAAEPEYTPPVIYSVASRQKLVFLIEAKLAPNSGLHPGQPVDVFLGADGND</sequence>
<evidence type="ECO:0000313" key="4">
    <source>
        <dbReference type="EMBL" id="MEX1665373.1"/>
    </source>
</evidence>
<dbReference type="InterPro" id="IPR011053">
    <property type="entry name" value="Single_hybrid_motif"/>
</dbReference>
<evidence type="ECO:0000256" key="1">
    <source>
        <dbReference type="ARBA" id="ARBA00004196"/>
    </source>
</evidence>
<keyword evidence="2 3" id="KW-0175">Coiled coil</keyword>
<keyword evidence="5" id="KW-1185">Reference proteome</keyword>
<dbReference type="EMBL" id="JBFRYB010000001">
    <property type="protein sequence ID" value="MEX1665373.1"/>
    <property type="molecule type" value="Genomic_DNA"/>
</dbReference>
<evidence type="ECO:0000313" key="5">
    <source>
        <dbReference type="Proteomes" id="UP001557484"/>
    </source>
</evidence>
<name>A0ABV3TUS2_9GAMM</name>
<gene>
    <name evidence="4" type="ORF">AB4875_07715</name>
</gene>
<evidence type="ECO:0000256" key="2">
    <source>
        <dbReference type="ARBA" id="ARBA00023054"/>
    </source>
</evidence>
<dbReference type="Proteomes" id="UP001557484">
    <property type="component" value="Unassembled WGS sequence"/>
</dbReference>
<comment type="subcellular location">
    <subcellularLocation>
        <location evidence="1">Cell envelope</location>
    </subcellularLocation>
</comment>
<proteinExistence type="predicted"/>
<dbReference type="PROSITE" id="PS51257">
    <property type="entry name" value="PROKAR_LIPOPROTEIN"/>
    <property type="match status" value="1"/>
</dbReference>
<comment type="caution">
    <text evidence="4">The sequence shown here is derived from an EMBL/GenBank/DDBJ whole genome shotgun (WGS) entry which is preliminary data.</text>
</comment>
<feature type="coiled-coil region" evidence="3">
    <location>
        <begin position="102"/>
        <end position="160"/>
    </location>
</feature>
<dbReference type="PANTHER" id="PTHR32347:SF23">
    <property type="entry name" value="BLL5650 PROTEIN"/>
    <property type="match status" value="1"/>
</dbReference>
<dbReference type="Gene3D" id="6.10.140.1990">
    <property type="match status" value="1"/>
</dbReference>
<evidence type="ECO:0000256" key="3">
    <source>
        <dbReference type="SAM" id="Coils"/>
    </source>
</evidence>
<dbReference type="RefSeq" id="WP_368375477.1">
    <property type="nucleotide sequence ID" value="NZ_JBFRYB010000001.1"/>
</dbReference>
<organism evidence="4 5">
    <name type="scientific">Zhongshania arctica</name>
    <dbReference type="NCBI Taxonomy" id="3238302"/>
    <lineage>
        <taxon>Bacteria</taxon>
        <taxon>Pseudomonadati</taxon>
        <taxon>Pseudomonadota</taxon>
        <taxon>Gammaproteobacteria</taxon>
        <taxon>Cellvibrionales</taxon>
        <taxon>Spongiibacteraceae</taxon>
        <taxon>Zhongshania</taxon>
    </lineage>
</organism>
<dbReference type="Gene3D" id="2.40.50.100">
    <property type="match status" value="1"/>
</dbReference>
<protein>
    <submittedName>
        <fullName evidence="4">HlyD family secretion protein</fullName>
    </submittedName>
</protein>
<reference evidence="4 5" key="1">
    <citation type="journal article" date="2011" name="Int. J. Syst. Evol. Microbiol.">
        <title>Zhongshania antarctica gen. nov., sp. nov. and Zhongshania guokunii sp. nov., gammaproteobacteria respectively isolated from coastal attached (fast) ice and surface seawater of the Antarctic.</title>
        <authorList>
            <person name="Li H.J."/>
            <person name="Zhang X.Y."/>
            <person name="Chen C.X."/>
            <person name="Zhang Y.J."/>
            <person name="Gao Z.M."/>
            <person name="Yu Y."/>
            <person name="Chen X.L."/>
            <person name="Chen B."/>
            <person name="Zhang Y.Z."/>
        </authorList>
    </citation>
    <scope>NUCLEOTIDE SEQUENCE [LARGE SCALE GENOMIC DNA]</scope>
    <source>
        <strain evidence="4 5">R06B22</strain>
    </source>
</reference>
<dbReference type="PANTHER" id="PTHR32347">
    <property type="entry name" value="EFFLUX SYSTEM COMPONENT YKNX-RELATED"/>
    <property type="match status" value="1"/>
</dbReference>
<dbReference type="InterPro" id="IPR030190">
    <property type="entry name" value="MacA_alpha-hairpin_sf"/>
</dbReference>
<accession>A0ABV3TUS2</accession>